<gene>
    <name evidence="1" type="ORF">Bequi_08015</name>
</gene>
<reference evidence="1" key="1">
    <citation type="submission" date="2022-02" db="EMBL/GenBank/DDBJ databases">
        <authorList>
            <person name="Lee M."/>
            <person name="Kim S.-J."/>
            <person name="Jung M.-Y."/>
        </authorList>
    </citation>
    <scope>NUCLEOTIDE SEQUENCE</scope>
    <source>
        <strain evidence="1">JHP9</strain>
    </source>
</reference>
<name>A0ABT0R083_9MICO</name>
<sequence>MSISHEQIDDYLTRYAATMTDLDAESAADLWTTPGLIADDRFSGVLESREAMVQGLKQSYPLYQKLGLHSVGYELLDQNHLTGLLVLIRVRWEFFDAAGELLTDSTAYYLLRSEEAGLRATVCVQTDDAEKLQALATSRGIELTPPSE</sequence>
<dbReference type="SUPFAM" id="SSF54427">
    <property type="entry name" value="NTF2-like"/>
    <property type="match status" value="1"/>
</dbReference>
<dbReference type="InterPro" id="IPR032710">
    <property type="entry name" value="NTF2-like_dom_sf"/>
</dbReference>
<keyword evidence="2" id="KW-1185">Reference proteome</keyword>
<protein>
    <recommendedName>
        <fullName evidence="3">SnoaL-like domain-containing protein</fullName>
    </recommendedName>
</protein>
<organism evidence="1 2">
    <name type="scientific">Brachybacterium equifaecis</name>
    <dbReference type="NCBI Taxonomy" id="2910770"/>
    <lineage>
        <taxon>Bacteria</taxon>
        <taxon>Bacillati</taxon>
        <taxon>Actinomycetota</taxon>
        <taxon>Actinomycetes</taxon>
        <taxon>Micrococcales</taxon>
        <taxon>Dermabacteraceae</taxon>
        <taxon>Brachybacterium</taxon>
    </lineage>
</organism>
<comment type="caution">
    <text evidence="1">The sequence shown here is derived from an EMBL/GenBank/DDBJ whole genome shotgun (WGS) entry which is preliminary data.</text>
</comment>
<dbReference type="EMBL" id="JAKNCJ010000003">
    <property type="protein sequence ID" value="MCL6423329.1"/>
    <property type="molecule type" value="Genomic_DNA"/>
</dbReference>
<accession>A0ABT0R083</accession>
<dbReference type="Proteomes" id="UP001203761">
    <property type="component" value="Unassembled WGS sequence"/>
</dbReference>
<evidence type="ECO:0000313" key="2">
    <source>
        <dbReference type="Proteomes" id="UP001203761"/>
    </source>
</evidence>
<dbReference type="RefSeq" id="WP_007927125.1">
    <property type="nucleotide sequence ID" value="NZ_JAKNCJ010000003.1"/>
</dbReference>
<evidence type="ECO:0008006" key="3">
    <source>
        <dbReference type="Google" id="ProtNLM"/>
    </source>
</evidence>
<evidence type="ECO:0000313" key="1">
    <source>
        <dbReference type="EMBL" id="MCL6423329.1"/>
    </source>
</evidence>
<proteinExistence type="predicted"/>